<dbReference type="SUPFAM" id="SSF82771">
    <property type="entry name" value="GIY-YIG endonuclease"/>
    <property type="match status" value="1"/>
</dbReference>
<name>A0A857KI57_9ACTN</name>
<organism evidence="2">
    <name type="scientific">Gordonia amarae</name>
    <dbReference type="NCBI Taxonomy" id="36821"/>
    <lineage>
        <taxon>Bacteria</taxon>
        <taxon>Bacillati</taxon>
        <taxon>Actinomycetota</taxon>
        <taxon>Actinomycetes</taxon>
        <taxon>Mycobacteriales</taxon>
        <taxon>Gordoniaceae</taxon>
        <taxon>Gordonia</taxon>
    </lineage>
</organism>
<protein>
    <submittedName>
        <fullName evidence="2">Excinuclease ABC subunit C</fullName>
    </submittedName>
</protein>
<evidence type="ECO:0000313" key="2">
    <source>
        <dbReference type="EMBL" id="QHN39282.1"/>
    </source>
</evidence>
<dbReference type="RefSeq" id="WP_005184829.1">
    <property type="nucleotide sequence ID" value="NZ_CP045804.1"/>
</dbReference>
<evidence type="ECO:0000259" key="1">
    <source>
        <dbReference type="Pfam" id="PF18755"/>
    </source>
</evidence>
<dbReference type="EMBL" id="CP045810">
    <property type="protein sequence ID" value="QHN39282.1"/>
    <property type="molecule type" value="Genomic_DNA"/>
</dbReference>
<sequence>MSAQVVAVNVQIPAAATAPVVADFTTHALRVGYFHRRDWQNLPADDWNVPGVYVLMTTDGSGIVYVGKSVKLRGRISTHNSDPQIDWQRALVVKRDTSHGFTSADVGYLEGRLAAELAAIPGITVHRGKEDRDDTLPRHMELSLDELLGSILSAARLAGLDVHKPADLPEDDEIAEEPIADSVSQPATPAVRRRRQRKKAKLPELVAAGLISAGTELHLNQGGTAATGTVSTQGEIVVDGVAYNSVSTAAQTALNNAREETAHVLSSNGWTTWHIGSPTGPVLDSLRDQYTSPEQS</sequence>
<reference evidence="2" key="1">
    <citation type="journal article" date="2021" name="Nat. Microbiol.">
        <title>Cocultivation of an ultrasmall environmental parasitic bacterium with lytic ability against bacteria associated with wastewater foams.</title>
        <authorList>
            <person name="Batinovic S."/>
            <person name="Rose J.J.A."/>
            <person name="Ratcliffe J."/>
            <person name="Seviour R.J."/>
            <person name="Petrovski S."/>
        </authorList>
    </citation>
    <scope>NUCLEOTIDE SEQUENCE</scope>
    <source>
        <strain evidence="2">CON44</strain>
    </source>
</reference>
<feature type="domain" description="RAMA" evidence="1">
    <location>
        <begin position="185"/>
        <end position="293"/>
    </location>
</feature>
<gene>
    <name evidence="2" type="ORF">GII30_09000</name>
</gene>
<dbReference type="InterPro" id="IPR035901">
    <property type="entry name" value="GIY-YIG_endonuc_sf"/>
</dbReference>
<proteinExistence type="predicted"/>
<accession>A0A857KI57</accession>
<dbReference type="Pfam" id="PF18755">
    <property type="entry name" value="RAMA"/>
    <property type="match status" value="1"/>
</dbReference>
<dbReference type="InterPro" id="IPR040843">
    <property type="entry name" value="RAMA"/>
</dbReference>
<dbReference type="AlphaFoldDB" id="A0A857KI57"/>